<dbReference type="PANTHER" id="PTHR13355:SF11">
    <property type="entry name" value="GLUCOSAMINE 6-PHOSPHATE N-ACETYLTRANSFERASE"/>
    <property type="match status" value="1"/>
</dbReference>
<dbReference type="InterPro" id="IPR016181">
    <property type="entry name" value="Acyl_CoA_acyltransferase"/>
</dbReference>
<sequence length="123" mass="14042">MNVFVIERYLAIVDEFDTQDTAETIYSVIFDEFKPVATARLLIENEQTVRIGRVATLKEYRGQNLGSQVVSVLEACAIERGYQQSLVHAELTAEIFYQKMSYSRIGEPYTEDGVDCITLMKVF</sequence>
<dbReference type="Pfam" id="PF13673">
    <property type="entry name" value="Acetyltransf_10"/>
    <property type="match status" value="1"/>
</dbReference>
<evidence type="ECO:0000313" key="3">
    <source>
        <dbReference type="Proteomes" id="UP000182077"/>
    </source>
</evidence>
<dbReference type="PROSITE" id="PS51186">
    <property type="entry name" value="GNAT"/>
    <property type="match status" value="1"/>
</dbReference>
<comment type="caution">
    <text evidence="2">The sequence shown here is derived from an EMBL/GenBank/DDBJ whole genome shotgun (WGS) entry which is preliminary data.</text>
</comment>
<reference evidence="2 3" key="1">
    <citation type="submission" date="2014-12" db="EMBL/GenBank/DDBJ databases">
        <title>Draft genome sequences of 29 type strains of Enterococci.</title>
        <authorList>
            <person name="Zhong Z."/>
            <person name="Sun Z."/>
            <person name="Liu W."/>
            <person name="Zhang W."/>
            <person name="Zhang H."/>
        </authorList>
    </citation>
    <scope>NUCLEOTIDE SEQUENCE [LARGE SCALE GENOMIC DNA]</scope>
    <source>
        <strain evidence="2 3">DSM 17122</strain>
    </source>
</reference>
<dbReference type="Gene3D" id="3.40.630.30">
    <property type="match status" value="1"/>
</dbReference>
<name>A0A1L8TMU1_9ENTE</name>
<dbReference type="InterPro" id="IPR000182">
    <property type="entry name" value="GNAT_dom"/>
</dbReference>
<protein>
    <recommendedName>
        <fullName evidence="1">N-acetyltransferase domain-containing protein</fullName>
    </recommendedName>
</protein>
<dbReference type="GO" id="GO:0004343">
    <property type="term" value="F:glucosamine 6-phosphate N-acetyltransferase activity"/>
    <property type="evidence" value="ECO:0007669"/>
    <property type="project" value="TreeGrafter"/>
</dbReference>
<gene>
    <name evidence="2" type="ORF">RV04_GL001879</name>
</gene>
<dbReference type="InterPro" id="IPR039143">
    <property type="entry name" value="GNPNAT1-like"/>
</dbReference>
<dbReference type="Proteomes" id="UP000182077">
    <property type="component" value="Unassembled WGS sequence"/>
</dbReference>
<evidence type="ECO:0000259" key="1">
    <source>
        <dbReference type="PROSITE" id="PS51186"/>
    </source>
</evidence>
<dbReference type="EMBL" id="JXKQ01000005">
    <property type="protein sequence ID" value="OJG45590.1"/>
    <property type="molecule type" value="Genomic_DNA"/>
</dbReference>
<proteinExistence type="predicted"/>
<keyword evidence="3" id="KW-1185">Reference proteome</keyword>
<accession>A0A1L8TMU1</accession>
<evidence type="ECO:0000313" key="2">
    <source>
        <dbReference type="EMBL" id="OJG45590.1"/>
    </source>
</evidence>
<dbReference type="SUPFAM" id="SSF55729">
    <property type="entry name" value="Acyl-CoA N-acyltransferases (Nat)"/>
    <property type="match status" value="1"/>
</dbReference>
<dbReference type="CDD" id="cd04301">
    <property type="entry name" value="NAT_SF"/>
    <property type="match status" value="1"/>
</dbReference>
<feature type="domain" description="N-acetyltransferase" evidence="1">
    <location>
        <begin position="1"/>
        <end position="123"/>
    </location>
</feature>
<dbReference type="STRING" id="249189.RV04_GL001879"/>
<dbReference type="AlphaFoldDB" id="A0A1L8TMU1"/>
<organism evidence="2 3">
    <name type="scientific">Enterococcus hermanniensis</name>
    <dbReference type="NCBI Taxonomy" id="249189"/>
    <lineage>
        <taxon>Bacteria</taxon>
        <taxon>Bacillati</taxon>
        <taxon>Bacillota</taxon>
        <taxon>Bacilli</taxon>
        <taxon>Lactobacillales</taxon>
        <taxon>Enterococcaceae</taxon>
        <taxon>Enterococcus</taxon>
    </lineage>
</organism>
<dbReference type="PANTHER" id="PTHR13355">
    <property type="entry name" value="GLUCOSAMINE 6-PHOSPHATE N-ACETYLTRANSFERASE"/>
    <property type="match status" value="1"/>
</dbReference>